<proteinExistence type="predicted"/>
<dbReference type="RefSeq" id="WP_092438425.1">
    <property type="nucleotide sequence ID" value="NZ_FMYP01000033.1"/>
</dbReference>
<dbReference type="Gene3D" id="2.180.10.10">
    <property type="entry name" value="RHS repeat-associated core"/>
    <property type="match status" value="1"/>
</dbReference>
<gene>
    <name evidence="1" type="ORF">SAMN05216323_10334</name>
</gene>
<evidence type="ECO:0000313" key="1">
    <source>
        <dbReference type="EMBL" id="SDC47260.1"/>
    </source>
</evidence>
<keyword evidence="2" id="KW-1185">Reference proteome</keyword>
<dbReference type="Proteomes" id="UP000199452">
    <property type="component" value="Unassembled WGS sequence"/>
</dbReference>
<dbReference type="AlphaFoldDB" id="A0A1G6LVK2"/>
<dbReference type="EMBL" id="FMYP01000033">
    <property type="protein sequence ID" value="SDC47260.1"/>
    <property type="molecule type" value="Genomic_DNA"/>
</dbReference>
<protein>
    <submittedName>
        <fullName evidence="1">Uncharacterized protein</fullName>
    </submittedName>
</protein>
<evidence type="ECO:0000313" key="2">
    <source>
        <dbReference type="Proteomes" id="UP000199452"/>
    </source>
</evidence>
<name>A0A1G6LVK2_9BACT</name>
<sequence length="287" mass="32718">MKVLYLTVFLVLLGYLGYSQTRPPQNVHSQRIQSIYEIVDGVTTGKSYLEKQFLLDSLGRCHTEIDYDTTMTILGFKWNTYTGDNLVVRQTYLKDELVKTDSFSYELGRQIKLHFLTFKAPRGLETVIERFTYLNLAQVGQIDAKFKNGKGAYQIRYTYDSKGTEILRKVKVKKGLPADSIILLKRIPTYDSVGRIISEEVEKTIFGQPSSFEKVTSSYDKSGKLIGVISLDRADNKTSRFEYLYRDNNTLWIEKAFNSAGTLIKMEAWRTEVVGKGSSGRVTTPSD</sequence>
<reference evidence="1 2" key="1">
    <citation type="submission" date="2016-09" db="EMBL/GenBank/DDBJ databases">
        <authorList>
            <person name="Capua I."/>
            <person name="De Benedictis P."/>
            <person name="Joannis T."/>
            <person name="Lombin L.H."/>
            <person name="Cattoli G."/>
        </authorList>
    </citation>
    <scope>NUCLEOTIDE SEQUENCE [LARGE SCALE GENOMIC DNA]</scope>
    <source>
        <strain evidence="1 2">A7P-90m</strain>
    </source>
</reference>
<accession>A0A1G6LVK2</accession>
<organism evidence="1 2">
    <name type="scientific">Williamwhitmania taraxaci</name>
    <dbReference type="NCBI Taxonomy" id="1640674"/>
    <lineage>
        <taxon>Bacteria</taxon>
        <taxon>Pseudomonadati</taxon>
        <taxon>Bacteroidota</taxon>
        <taxon>Bacteroidia</taxon>
        <taxon>Bacteroidales</taxon>
        <taxon>Williamwhitmaniaceae</taxon>
        <taxon>Williamwhitmania</taxon>
    </lineage>
</organism>